<protein>
    <submittedName>
        <fullName evidence="1">Uncharacterized protein</fullName>
    </submittedName>
</protein>
<gene>
    <name evidence="1" type="ORF">MANES_14G119728v8</name>
</gene>
<dbReference type="EMBL" id="CM004400">
    <property type="protein sequence ID" value="KAG8639351.1"/>
    <property type="molecule type" value="Genomic_DNA"/>
</dbReference>
<organism evidence="1 2">
    <name type="scientific">Manihot esculenta</name>
    <name type="common">Cassava</name>
    <name type="synonym">Jatropha manihot</name>
    <dbReference type="NCBI Taxonomy" id="3983"/>
    <lineage>
        <taxon>Eukaryota</taxon>
        <taxon>Viridiplantae</taxon>
        <taxon>Streptophyta</taxon>
        <taxon>Embryophyta</taxon>
        <taxon>Tracheophyta</taxon>
        <taxon>Spermatophyta</taxon>
        <taxon>Magnoliopsida</taxon>
        <taxon>eudicotyledons</taxon>
        <taxon>Gunneridae</taxon>
        <taxon>Pentapetalae</taxon>
        <taxon>rosids</taxon>
        <taxon>fabids</taxon>
        <taxon>Malpighiales</taxon>
        <taxon>Euphorbiaceae</taxon>
        <taxon>Crotonoideae</taxon>
        <taxon>Manihoteae</taxon>
        <taxon>Manihot</taxon>
    </lineage>
</organism>
<sequence length="1143" mass="129143">MKVLAMIMVLLLQGIWCSADCWETERTALLQLQSHLNYSLQHDRYLSFYYYFYSDSTLSFYDSSMEIDVIKCCDWERVRCSATTGRVIQLNLENIKDFFAEMWYLNASLFLSFKHLNYLDLSENNIAGCLKNEGFQKLSSLENLEFLNLASNNFKTDILLSLTYLSSLKYLNLDDNDMKGRINIEELNSLTNLKNLSISGNEIEGFKSFNGGEELLNMSNLQHLDIGYNYIGNDVLSTLRGLSSLKTLWMYHNQLKGTFDLKELDTMSNLEVLFLDENNITKFIGSRGLSSLKTLSMDDNQLKGSFDLKELDTMSNLEELDLSRNNITKFIGSREMRSLRNLRALYLWGIITIKGSSTLLESLGALAHLEILDLSGSNFEGATLSLGASTNLKILHMSESHLKGTRFAQGSNLTNLKELYLDNSYVDGNFLQSLETLPFLETLSMHSCGLSGILPVNLGICKLKHLQMLDISYNDLSGNLPLCLANLTSLRQFDLSFNHFIGNISSSPLRSLTNLEHLSLSNNLFQIPISLNPFFNHSKLKYMESRGNKLFAETYVQYVNPKFQLERLVLSSGGYCGAFPKFLCHQHNLQFIDLSHNQMREGFPSWLLQNNTKLEELYLINNSLSGPLKLPIHSHMNLSALDISDNFFQGFITPEIGTYLPRLIYVNMSGNGLSGSIPSSLGNMSLLERLDLSNNRLSGNIPEDLTIGCVSLKELILANNSLQGQIFSETSYLRFLYELQLDGNQFTGSIPHSLSNSSFLRVLDLSHNNLYGRIPRWLGNMYFLRVLDLSMNNISGSLPSNFCPSNIQEIYLSRNGLQGSLEDAFFGCSELIVLDLGHNHMTGSIPSWIGKFFQLSYLILGHNHIDGEIPVQLCNLTQLSLLDLSHNHLSGPILPCLRSASNSYGQQGGLYNASTDEPLEFTTKSISYSYKGRMLSYISGIDLSCNHLTGQIPIEIGYLNEIHVLNLSHNSLTGKIPASFSNLRQIESLDLSYNNLEGNIPPQLTKLTFLEVFNVSYNNLSGRTLDKVAQFGTFDESSYRGNPFLCGWPLPRNCTEMVSPPSKSRTSIENEESNGFMDIGVFYISFGVAYSVVLLTIAAVLYINPYWRRVWFYFIEVSIENCYYFIIDNLVVLSKFRFCSLRR</sequence>
<comment type="caution">
    <text evidence="1">The sequence shown here is derived from an EMBL/GenBank/DDBJ whole genome shotgun (WGS) entry which is preliminary data.</text>
</comment>
<reference evidence="2" key="1">
    <citation type="journal article" date="2016" name="Nat. Biotechnol.">
        <title>Sequencing wild and cultivated cassava and related species reveals extensive interspecific hybridization and genetic diversity.</title>
        <authorList>
            <person name="Bredeson J.V."/>
            <person name="Lyons J.B."/>
            <person name="Prochnik S.E."/>
            <person name="Wu G.A."/>
            <person name="Ha C.M."/>
            <person name="Edsinger-Gonzales E."/>
            <person name="Grimwood J."/>
            <person name="Schmutz J."/>
            <person name="Rabbi I.Y."/>
            <person name="Egesi C."/>
            <person name="Nauluvula P."/>
            <person name="Lebot V."/>
            <person name="Ndunguru J."/>
            <person name="Mkamilo G."/>
            <person name="Bart R.S."/>
            <person name="Setter T.L."/>
            <person name="Gleadow R.M."/>
            <person name="Kulakow P."/>
            <person name="Ferguson M.E."/>
            <person name="Rounsley S."/>
            <person name="Rokhsar D.S."/>
        </authorList>
    </citation>
    <scope>NUCLEOTIDE SEQUENCE [LARGE SCALE GENOMIC DNA]</scope>
    <source>
        <strain evidence="2">cv. AM560-2</strain>
    </source>
</reference>
<name>A0ACB7GHH1_MANES</name>
<keyword evidence="2" id="KW-1185">Reference proteome</keyword>
<proteinExistence type="predicted"/>
<evidence type="ECO:0000313" key="1">
    <source>
        <dbReference type="EMBL" id="KAG8639351.1"/>
    </source>
</evidence>
<evidence type="ECO:0000313" key="2">
    <source>
        <dbReference type="Proteomes" id="UP000091857"/>
    </source>
</evidence>
<accession>A0ACB7GHH1</accession>
<dbReference type="Proteomes" id="UP000091857">
    <property type="component" value="Chromosome 14"/>
</dbReference>